<keyword evidence="6 20" id="KW-0963">Cytoplasm</keyword>
<dbReference type="GO" id="GO:0016020">
    <property type="term" value="C:membrane"/>
    <property type="evidence" value="ECO:0007669"/>
    <property type="project" value="GOC"/>
</dbReference>
<dbReference type="GO" id="GO:0019134">
    <property type="term" value="F:glucosamine-1-phosphate N-acetyltransferase activity"/>
    <property type="evidence" value="ECO:0007669"/>
    <property type="project" value="UniProtKB-UniRule"/>
</dbReference>
<dbReference type="SUPFAM" id="SSF53448">
    <property type="entry name" value="Nucleotide-diphospho-sugar transferases"/>
    <property type="match status" value="1"/>
</dbReference>
<organism evidence="22 23">
    <name type="scientific">Candidatus Faeciplasma gallinarum</name>
    <dbReference type="NCBI Taxonomy" id="2840799"/>
    <lineage>
        <taxon>Bacteria</taxon>
        <taxon>Bacillati</taxon>
        <taxon>Bacillota</taxon>
        <taxon>Clostridia</taxon>
        <taxon>Eubacteriales</taxon>
        <taxon>Oscillospiraceae</taxon>
        <taxon>Oscillospiraceae incertae sedis</taxon>
        <taxon>Candidatus Faeciplasma</taxon>
    </lineage>
</organism>
<feature type="binding site" evidence="20">
    <location>
        <position position="366"/>
    </location>
    <ligand>
        <name>UDP-N-acetyl-alpha-D-glucosamine</name>
        <dbReference type="ChEBI" id="CHEBI:57705"/>
    </ligand>
</feature>
<comment type="pathway">
    <text evidence="20">Bacterial outer membrane biogenesis; LPS lipid A biosynthesis.</text>
</comment>
<evidence type="ECO:0000259" key="21">
    <source>
        <dbReference type="Pfam" id="PF00483"/>
    </source>
</evidence>
<evidence type="ECO:0000256" key="19">
    <source>
        <dbReference type="ARBA" id="ARBA00049628"/>
    </source>
</evidence>
<evidence type="ECO:0000256" key="9">
    <source>
        <dbReference type="ARBA" id="ARBA00022723"/>
    </source>
</evidence>
<dbReference type="PANTHER" id="PTHR43584">
    <property type="entry name" value="NUCLEOTIDYL TRANSFERASE"/>
    <property type="match status" value="1"/>
</dbReference>
<feature type="region of interest" description="N-acetyltransferase" evidence="20">
    <location>
        <begin position="252"/>
        <end position="470"/>
    </location>
</feature>
<evidence type="ECO:0000256" key="3">
    <source>
        <dbReference type="ARBA" id="ARBA00005208"/>
    </source>
</evidence>
<dbReference type="InterPro" id="IPR038009">
    <property type="entry name" value="GlmU_C_LbH"/>
</dbReference>
<dbReference type="Gene3D" id="2.160.10.10">
    <property type="entry name" value="Hexapeptide repeat proteins"/>
    <property type="match status" value="1"/>
</dbReference>
<evidence type="ECO:0000313" key="22">
    <source>
        <dbReference type="EMBL" id="HIS24831.1"/>
    </source>
</evidence>
<feature type="binding site" evidence="20">
    <location>
        <position position="228"/>
    </location>
    <ligand>
        <name>UDP-N-acetyl-alpha-D-glucosamine</name>
        <dbReference type="ChEBI" id="CHEBI:57705"/>
    </ligand>
</feature>
<evidence type="ECO:0000313" key="23">
    <source>
        <dbReference type="Proteomes" id="UP000823982"/>
    </source>
</evidence>
<keyword evidence="13 20" id="KW-0573">Peptidoglycan synthesis</keyword>
<evidence type="ECO:0000256" key="11">
    <source>
        <dbReference type="ARBA" id="ARBA00022842"/>
    </source>
</evidence>
<dbReference type="Gene3D" id="3.90.550.10">
    <property type="entry name" value="Spore Coat Polysaccharide Biosynthesis Protein SpsA, Chain A"/>
    <property type="match status" value="1"/>
</dbReference>
<feature type="binding site" evidence="20">
    <location>
        <begin position="386"/>
        <end position="387"/>
    </location>
    <ligand>
        <name>acetyl-CoA</name>
        <dbReference type="ChEBI" id="CHEBI:57288"/>
    </ligand>
</feature>
<proteinExistence type="inferred from homology"/>
<dbReference type="AlphaFoldDB" id="A0A9D1ENS7"/>
<dbReference type="GO" id="GO:0008360">
    <property type="term" value="P:regulation of cell shape"/>
    <property type="evidence" value="ECO:0007669"/>
    <property type="project" value="UniProtKB-KW"/>
</dbReference>
<dbReference type="InterPro" id="IPR029044">
    <property type="entry name" value="Nucleotide-diphossugar_trans"/>
</dbReference>
<feature type="binding site" evidence="20">
    <location>
        <position position="377"/>
    </location>
    <ligand>
        <name>UDP-N-acetyl-alpha-D-glucosamine</name>
        <dbReference type="ChEBI" id="CHEBI:57705"/>
    </ligand>
</feature>
<keyword evidence="7 20" id="KW-0808">Transferase</keyword>
<evidence type="ECO:0000256" key="4">
    <source>
        <dbReference type="ARBA" id="ARBA00007707"/>
    </source>
</evidence>
<feature type="domain" description="Nucleotidyl transferase" evidence="21">
    <location>
        <begin position="4"/>
        <end position="219"/>
    </location>
</feature>
<evidence type="ECO:0000256" key="2">
    <source>
        <dbReference type="ARBA" id="ARBA00005166"/>
    </source>
</evidence>
<evidence type="ECO:0000256" key="17">
    <source>
        <dbReference type="ARBA" id="ARBA00048247"/>
    </source>
</evidence>
<evidence type="ECO:0000256" key="14">
    <source>
        <dbReference type="ARBA" id="ARBA00023268"/>
    </source>
</evidence>
<sequence>MDNAVILAGGAGKRMHSSKPKVLLEVLGKPMLSWVTDACESSGIKNICVVKGHEAELIDSYLNGKYETAYQPERLGTGHAVMCAAEFLAAHSGGSTFVTCGDAPFIDSETIKAALKQHIESKSAVTVITAKLDDPYGYGRILRGGDENEILGIAEQKDCSEEQKKISEISSGSYWFDTDELLKVLPLLDRNNAQGEYYLTDTIRLMREDGKRACAYLSENNSAVLGANDRKGLLALNEIARAKVIQKHLENGVEFVCTDGVIISPDAEIGADTKILPGTIIMGRTKIGSGCTIGPDSRLTDTVVGDFSVLDNTVASSAQVGSNVSIGPFVQLRKGAVISDFAHVGDFVEIKNSVIGEGTAVAHLTYIGDSDVGKNVNFGCGVVTVNYDGTNKNRCVIKDDAFIGCNTNLIAPVTVGEAAYTAAGSTVSADVPDGALAIERSEQKNIAGYAEKKLARHLQKGKKYKHQGKK</sequence>
<feature type="region of interest" description="Pyrophosphorylase" evidence="20">
    <location>
        <begin position="1"/>
        <end position="230"/>
    </location>
</feature>
<dbReference type="GO" id="GO:0009245">
    <property type="term" value="P:lipid A biosynthetic process"/>
    <property type="evidence" value="ECO:0007669"/>
    <property type="project" value="UniProtKB-UniRule"/>
</dbReference>
<evidence type="ECO:0000256" key="5">
    <source>
        <dbReference type="ARBA" id="ARBA00007947"/>
    </source>
</evidence>
<dbReference type="InterPro" id="IPR005882">
    <property type="entry name" value="Bifunctional_GlmU"/>
</dbReference>
<keyword evidence="12 20" id="KW-0133">Cell shape</keyword>
<gene>
    <name evidence="20 22" type="primary">glmU</name>
    <name evidence="22" type="ORF">IAD01_05455</name>
</gene>
<evidence type="ECO:0000256" key="8">
    <source>
        <dbReference type="ARBA" id="ARBA00022695"/>
    </source>
</evidence>
<evidence type="ECO:0000256" key="12">
    <source>
        <dbReference type="ARBA" id="ARBA00022960"/>
    </source>
</evidence>
<accession>A0A9D1ENS7</accession>
<evidence type="ECO:0000256" key="13">
    <source>
        <dbReference type="ARBA" id="ARBA00022984"/>
    </source>
</evidence>
<keyword evidence="15 20" id="KW-0012">Acyltransferase</keyword>
<dbReference type="InterPro" id="IPR001451">
    <property type="entry name" value="Hexapep"/>
</dbReference>
<keyword evidence="14 20" id="KW-0511">Multifunctional enzyme</keyword>
<feature type="binding site" evidence="20">
    <location>
        <position position="423"/>
    </location>
    <ligand>
        <name>acetyl-CoA</name>
        <dbReference type="ChEBI" id="CHEBI:57288"/>
    </ligand>
</feature>
<comment type="catalytic activity">
    <reaction evidence="17 20">
        <text>alpha-D-glucosamine 1-phosphate + acetyl-CoA = N-acetyl-alpha-D-glucosamine 1-phosphate + CoA + H(+)</text>
        <dbReference type="Rhea" id="RHEA:13725"/>
        <dbReference type="ChEBI" id="CHEBI:15378"/>
        <dbReference type="ChEBI" id="CHEBI:57287"/>
        <dbReference type="ChEBI" id="CHEBI:57288"/>
        <dbReference type="ChEBI" id="CHEBI:57776"/>
        <dbReference type="ChEBI" id="CHEBI:58516"/>
        <dbReference type="EC" id="2.3.1.157"/>
    </reaction>
</comment>
<evidence type="ECO:0000256" key="15">
    <source>
        <dbReference type="ARBA" id="ARBA00023315"/>
    </source>
</evidence>
<reference evidence="22" key="2">
    <citation type="journal article" date="2021" name="PeerJ">
        <title>Extensive microbial diversity within the chicken gut microbiome revealed by metagenomics and culture.</title>
        <authorList>
            <person name="Gilroy R."/>
            <person name="Ravi A."/>
            <person name="Getino M."/>
            <person name="Pursley I."/>
            <person name="Horton D.L."/>
            <person name="Alikhan N.F."/>
            <person name="Baker D."/>
            <person name="Gharbi K."/>
            <person name="Hall N."/>
            <person name="Watson M."/>
            <person name="Adriaenssens E.M."/>
            <person name="Foster-Nyarko E."/>
            <person name="Jarju S."/>
            <person name="Secka A."/>
            <person name="Antonio M."/>
            <person name="Oren A."/>
            <person name="Chaudhuri R.R."/>
            <person name="La Ragione R."/>
            <person name="Hildebrand F."/>
            <person name="Pallen M.J."/>
        </authorList>
    </citation>
    <scope>NUCLEOTIDE SEQUENCE</scope>
    <source>
        <strain evidence="22">CHK157-1446</strain>
    </source>
</reference>
<feature type="binding site" evidence="20">
    <location>
        <position position="333"/>
    </location>
    <ligand>
        <name>UDP-N-acetyl-alpha-D-glucosamine</name>
        <dbReference type="ChEBI" id="CHEBI:57705"/>
    </ligand>
</feature>
<evidence type="ECO:0000256" key="7">
    <source>
        <dbReference type="ARBA" id="ARBA00022679"/>
    </source>
</evidence>
<feature type="binding site" evidence="20">
    <location>
        <position position="71"/>
    </location>
    <ligand>
        <name>UDP-N-acetyl-alpha-D-glucosamine</name>
        <dbReference type="ChEBI" id="CHEBI:57705"/>
    </ligand>
</feature>
<dbReference type="PANTHER" id="PTHR43584:SF3">
    <property type="entry name" value="BIFUNCTIONAL PROTEIN GLMU"/>
    <property type="match status" value="1"/>
</dbReference>
<dbReference type="GO" id="GO:0005737">
    <property type="term" value="C:cytoplasm"/>
    <property type="evidence" value="ECO:0007669"/>
    <property type="project" value="UniProtKB-SubCell"/>
</dbReference>
<comment type="catalytic activity">
    <reaction evidence="18 20">
        <text>N-acetyl-alpha-D-glucosamine 1-phosphate + UTP + H(+) = UDP-N-acetyl-alpha-D-glucosamine + diphosphate</text>
        <dbReference type="Rhea" id="RHEA:13509"/>
        <dbReference type="ChEBI" id="CHEBI:15378"/>
        <dbReference type="ChEBI" id="CHEBI:33019"/>
        <dbReference type="ChEBI" id="CHEBI:46398"/>
        <dbReference type="ChEBI" id="CHEBI:57705"/>
        <dbReference type="ChEBI" id="CHEBI:57776"/>
        <dbReference type="EC" id="2.7.7.23"/>
    </reaction>
</comment>
<dbReference type="Proteomes" id="UP000823982">
    <property type="component" value="Unassembled WGS sequence"/>
</dbReference>
<comment type="subcellular location">
    <subcellularLocation>
        <location evidence="1 20">Cytoplasm</location>
    </subcellularLocation>
</comment>
<comment type="pathway">
    <text evidence="2 20">Nucleotide-sugar biosynthesis; UDP-N-acetyl-alpha-D-glucosamine biosynthesis; N-acetyl-alpha-D-glucosamine 1-phosphate from alpha-D-glucosamine 6-phosphate (route II): step 2/2.</text>
</comment>
<protein>
    <recommendedName>
        <fullName evidence="20">Bifunctional protein GlmU</fullName>
    </recommendedName>
    <domain>
        <recommendedName>
            <fullName evidence="20">UDP-N-acetylglucosamine pyrophosphorylase</fullName>
            <ecNumber evidence="20">2.7.7.23</ecNumber>
        </recommendedName>
        <alternativeName>
            <fullName evidence="20">N-acetylglucosamine-1-phosphate uridyltransferase</fullName>
        </alternativeName>
    </domain>
    <domain>
        <recommendedName>
            <fullName evidence="20">Glucosamine-1-phosphate N-acetyltransferase</fullName>
            <ecNumber evidence="20">2.3.1.157</ecNumber>
        </recommendedName>
    </domain>
</protein>
<comment type="similarity">
    <text evidence="5 20">In the N-terminal section; belongs to the N-acetylglucosamine-1-phosphate uridyltransferase family.</text>
</comment>
<dbReference type="InterPro" id="IPR011004">
    <property type="entry name" value="Trimer_LpxA-like_sf"/>
</dbReference>
<dbReference type="GO" id="GO:0071555">
    <property type="term" value="P:cell wall organization"/>
    <property type="evidence" value="ECO:0007669"/>
    <property type="project" value="UniProtKB-KW"/>
</dbReference>
<dbReference type="SUPFAM" id="SSF51161">
    <property type="entry name" value="Trimeric LpxA-like enzymes"/>
    <property type="match status" value="1"/>
</dbReference>
<evidence type="ECO:0000256" key="18">
    <source>
        <dbReference type="ARBA" id="ARBA00048493"/>
    </source>
</evidence>
<name>A0A9D1ENS7_9FIRM</name>
<feature type="binding site" evidence="20">
    <location>
        <position position="440"/>
    </location>
    <ligand>
        <name>acetyl-CoA</name>
        <dbReference type="ChEBI" id="CHEBI:57288"/>
    </ligand>
</feature>
<feature type="binding site" evidence="20">
    <location>
        <position position="21"/>
    </location>
    <ligand>
        <name>UDP-N-acetyl-alpha-D-glucosamine</name>
        <dbReference type="ChEBI" id="CHEBI:57705"/>
    </ligand>
</feature>
<evidence type="ECO:0000256" key="20">
    <source>
        <dbReference type="HAMAP-Rule" id="MF_01631"/>
    </source>
</evidence>
<dbReference type="CDD" id="cd02540">
    <property type="entry name" value="GT2_GlmU_N_bac"/>
    <property type="match status" value="1"/>
</dbReference>
<feature type="binding site" evidence="20">
    <location>
        <position position="139"/>
    </location>
    <ligand>
        <name>UDP-N-acetyl-alpha-D-glucosamine</name>
        <dbReference type="ChEBI" id="CHEBI:57705"/>
    </ligand>
</feature>
<evidence type="ECO:0000256" key="1">
    <source>
        <dbReference type="ARBA" id="ARBA00004496"/>
    </source>
</evidence>
<comment type="cofactor">
    <cofactor evidence="20">
        <name>Mg(2+)</name>
        <dbReference type="ChEBI" id="CHEBI:18420"/>
    </cofactor>
    <text evidence="20">Binds 1 Mg(2+) ion per subunit.</text>
</comment>
<reference evidence="22" key="1">
    <citation type="submission" date="2020-10" db="EMBL/GenBank/DDBJ databases">
        <authorList>
            <person name="Gilroy R."/>
        </authorList>
    </citation>
    <scope>NUCLEOTIDE SEQUENCE</scope>
    <source>
        <strain evidence="22">CHK157-1446</strain>
    </source>
</reference>
<evidence type="ECO:0000256" key="16">
    <source>
        <dbReference type="ARBA" id="ARBA00023316"/>
    </source>
</evidence>
<dbReference type="HAMAP" id="MF_01631">
    <property type="entry name" value="GlmU"/>
    <property type="match status" value="1"/>
</dbReference>
<dbReference type="EC" id="2.7.7.23" evidence="20"/>
<comment type="subunit">
    <text evidence="20">Homotrimer.</text>
</comment>
<keyword evidence="9 20" id="KW-0479">Metal-binding</keyword>
<feature type="binding site" evidence="20">
    <location>
        <position position="102"/>
    </location>
    <ligand>
        <name>Mg(2+)</name>
        <dbReference type="ChEBI" id="CHEBI:18420"/>
    </ligand>
</feature>
<comment type="pathway">
    <text evidence="3 20">Nucleotide-sugar biosynthesis; UDP-N-acetyl-alpha-D-glucosamine biosynthesis; UDP-N-acetyl-alpha-D-glucosamine from N-acetyl-alpha-D-glucosamine 1-phosphate: step 1/1.</text>
</comment>
<dbReference type="NCBIfam" id="TIGR01173">
    <property type="entry name" value="glmU"/>
    <property type="match status" value="1"/>
</dbReference>
<keyword evidence="11 20" id="KW-0460">Magnesium</keyword>
<dbReference type="EMBL" id="DVIR01000051">
    <property type="protein sequence ID" value="HIS24831.1"/>
    <property type="molecule type" value="Genomic_DNA"/>
</dbReference>
<dbReference type="GO" id="GO:0000287">
    <property type="term" value="F:magnesium ion binding"/>
    <property type="evidence" value="ECO:0007669"/>
    <property type="project" value="UniProtKB-UniRule"/>
</dbReference>
<evidence type="ECO:0000256" key="6">
    <source>
        <dbReference type="ARBA" id="ARBA00022490"/>
    </source>
</evidence>
<dbReference type="Pfam" id="PF00483">
    <property type="entry name" value="NTP_transferase"/>
    <property type="match status" value="1"/>
</dbReference>
<dbReference type="GO" id="GO:0000902">
    <property type="term" value="P:cell morphogenesis"/>
    <property type="evidence" value="ECO:0007669"/>
    <property type="project" value="UniProtKB-UniRule"/>
</dbReference>
<keyword evidence="10 20" id="KW-0677">Repeat</keyword>
<keyword evidence="8 20" id="KW-0548">Nucleotidyltransferase</keyword>
<dbReference type="InterPro" id="IPR005835">
    <property type="entry name" value="NTP_transferase_dom"/>
</dbReference>
<feature type="binding site" evidence="20">
    <location>
        <position position="351"/>
    </location>
    <ligand>
        <name>UDP-N-acetyl-alpha-D-glucosamine</name>
        <dbReference type="ChEBI" id="CHEBI:57705"/>
    </ligand>
</feature>
<dbReference type="InterPro" id="IPR050065">
    <property type="entry name" value="GlmU-like"/>
</dbReference>
<dbReference type="GO" id="GO:0006048">
    <property type="term" value="P:UDP-N-acetylglucosamine biosynthetic process"/>
    <property type="evidence" value="ECO:0007669"/>
    <property type="project" value="InterPro"/>
</dbReference>
<dbReference type="Pfam" id="PF00132">
    <property type="entry name" value="Hexapep"/>
    <property type="match status" value="1"/>
</dbReference>
<feature type="active site" description="Proton acceptor" evidence="20">
    <location>
        <position position="363"/>
    </location>
</feature>
<dbReference type="CDD" id="cd03353">
    <property type="entry name" value="LbH_GlmU_C"/>
    <property type="match status" value="1"/>
</dbReference>
<comment type="caution">
    <text evidence="22">The sequence shown here is derived from an EMBL/GenBank/DDBJ whole genome shotgun (WGS) entry which is preliminary data.</text>
</comment>
<feature type="region of interest" description="Linker" evidence="20">
    <location>
        <begin position="231"/>
        <end position="251"/>
    </location>
</feature>
<comment type="similarity">
    <text evidence="4 20">In the C-terminal section; belongs to the transferase hexapeptide repeat family.</text>
</comment>
<feature type="binding site" evidence="20">
    <location>
        <begin position="76"/>
        <end position="77"/>
    </location>
    <ligand>
        <name>UDP-N-acetyl-alpha-D-glucosamine</name>
        <dbReference type="ChEBI" id="CHEBI:57705"/>
    </ligand>
</feature>
<keyword evidence="16 20" id="KW-0961">Cell wall biogenesis/degradation</keyword>
<dbReference type="GO" id="GO:0009252">
    <property type="term" value="P:peptidoglycan biosynthetic process"/>
    <property type="evidence" value="ECO:0007669"/>
    <property type="project" value="UniProtKB-UniRule"/>
</dbReference>
<dbReference type="GO" id="GO:0003977">
    <property type="term" value="F:UDP-N-acetylglucosamine diphosphorylase activity"/>
    <property type="evidence" value="ECO:0007669"/>
    <property type="project" value="UniProtKB-UniRule"/>
</dbReference>
<dbReference type="EC" id="2.3.1.157" evidence="20"/>
<feature type="binding site" evidence="20">
    <location>
        <position position="155"/>
    </location>
    <ligand>
        <name>UDP-N-acetyl-alpha-D-glucosamine</name>
        <dbReference type="ChEBI" id="CHEBI:57705"/>
    </ligand>
</feature>
<evidence type="ECO:0000256" key="10">
    <source>
        <dbReference type="ARBA" id="ARBA00022737"/>
    </source>
</evidence>
<comment type="function">
    <text evidence="19 20">Catalyzes the last two sequential reactions in the de novo biosynthetic pathway for UDP-N-acetylglucosamine (UDP-GlcNAc). The C-terminal domain catalyzes the transfer of acetyl group from acetyl coenzyme A to glucosamine-1-phosphate (GlcN-1-P) to produce N-acetylglucosamine-1-phosphate (GlcNAc-1-P), which is converted into UDP-GlcNAc by the transfer of uridine 5-monophosphate (from uridine 5-triphosphate), a reaction catalyzed by the N-terminal domain.</text>
</comment>
<comment type="caution">
    <text evidence="20">Lacks conserved residue(s) required for the propagation of feature annotation.</text>
</comment>
<feature type="binding site" evidence="20">
    <location>
        <position position="228"/>
    </location>
    <ligand>
        <name>Mg(2+)</name>
        <dbReference type="ChEBI" id="CHEBI:18420"/>
    </ligand>
</feature>